<name>A0ABV7LSC8_9GAMM</name>
<proteinExistence type="predicted"/>
<dbReference type="InterPro" id="IPR052340">
    <property type="entry name" value="RNase_Y/CdgJ"/>
</dbReference>
<gene>
    <name evidence="2" type="ORF">ACFOEV_17650</name>
</gene>
<dbReference type="Pfam" id="PF08668">
    <property type="entry name" value="HDOD"/>
    <property type="match status" value="1"/>
</dbReference>
<dbReference type="Gene3D" id="1.10.3210.10">
    <property type="entry name" value="Hypothetical protein af1432"/>
    <property type="match status" value="1"/>
</dbReference>
<dbReference type="PANTHER" id="PTHR33525">
    <property type="match status" value="1"/>
</dbReference>
<sequence length="411" mass="45841">MITPQGPTAPYQQDAPSTDYCIALQPICDAEYRHVGDELLYRSHAGADSASISDPLVATARASSMAIYEIGLDRLVGDRLLFMNVSREWLERPELLPLPADKVVIEILESVEASEPIIAALRFIKSRGFRIALDDYVVNKGNAALLSLADIVKVDVVAGYEPHHLTLYRDHGCTLLAEKVENLEEFERTKAEGFSLFQGFFFAHPHNVASRRTQRRNNSSIQIKLIRELYRELVNLEHVADMIALDPHLYLTVIKRANSSYFGHSETTNLKRCLQLLGLNELRTLVATVMLSQNGPICRLTMQHALTRAFMCKHLAAPFRDIDAEDAFTTGLFSLMDAMLGVEMRDLLEEIPLDSGIARALLTGNGTLGAILTLARDYQQLEAEEAAQPSQELRGCYLRAVEETQAIMQAI</sequence>
<dbReference type="InterPro" id="IPR035919">
    <property type="entry name" value="EAL_sf"/>
</dbReference>
<reference evidence="3" key="1">
    <citation type="journal article" date="2019" name="Int. J. Syst. Evol. Microbiol.">
        <title>The Global Catalogue of Microorganisms (GCM) 10K type strain sequencing project: providing services to taxonomists for standard genome sequencing and annotation.</title>
        <authorList>
            <consortium name="The Broad Institute Genomics Platform"/>
            <consortium name="The Broad Institute Genome Sequencing Center for Infectious Disease"/>
            <person name="Wu L."/>
            <person name="Ma J."/>
        </authorList>
    </citation>
    <scope>NUCLEOTIDE SEQUENCE [LARGE SCALE GENOMIC DNA]</scope>
    <source>
        <strain evidence="3">CECT 7698</strain>
    </source>
</reference>
<dbReference type="InterPro" id="IPR014408">
    <property type="entry name" value="dGMP_Pdiesterase_EAL/HD-GYP"/>
</dbReference>
<comment type="caution">
    <text evidence="2">The sequence shown here is derived from an EMBL/GenBank/DDBJ whole genome shotgun (WGS) entry which is preliminary data.</text>
</comment>
<protein>
    <submittedName>
        <fullName evidence="2">EAL and HDOD domain-containing protein</fullName>
    </submittedName>
</protein>
<dbReference type="PROSITE" id="PS51833">
    <property type="entry name" value="HDOD"/>
    <property type="match status" value="1"/>
</dbReference>
<dbReference type="InterPro" id="IPR001633">
    <property type="entry name" value="EAL_dom"/>
</dbReference>
<dbReference type="SUPFAM" id="SSF109604">
    <property type="entry name" value="HD-domain/PDEase-like"/>
    <property type="match status" value="1"/>
</dbReference>
<organism evidence="2 3">
    <name type="scientific">Litchfieldella rifensis</name>
    <dbReference type="NCBI Taxonomy" id="762643"/>
    <lineage>
        <taxon>Bacteria</taxon>
        <taxon>Pseudomonadati</taxon>
        <taxon>Pseudomonadota</taxon>
        <taxon>Gammaproteobacteria</taxon>
        <taxon>Oceanospirillales</taxon>
        <taxon>Halomonadaceae</taxon>
        <taxon>Litchfieldella</taxon>
    </lineage>
</organism>
<dbReference type="PANTHER" id="PTHR33525:SF4">
    <property type="entry name" value="CYCLIC DI-GMP PHOSPHODIESTERASE CDGJ"/>
    <property type="match status" value="1"/>
</dbReference>
<evidence type="ECO:0000313" key="2">
    <source>
        <dbReference type="EMBL" id="MFC3285427.1"/>
    </source>
</evidence>
<dbReference type="SUPFAM" id="SSF141868">
    <property type="entry name" value="EAL domain-like"/>
    <property type="match status" value="1"/>
</dbReference>
<dbReference type="PIRSF" id="PIRSF003180">
    <property type="entry name" value="DiGMPpdiest_YuxH"/>
    <property type="match status" value="1"/>
</dbReference>
<dbReference type="RefSeq" id="WP_386776195.1">
    <property type="nucleotide sequence ID" value="NZ_JBHRUG010000031.1"/>
</dbReference>
<keyword evidence="3" id="KW-1185">Reference proteome</keyword>
<dbReference type="Gene3D" id="3.20.20.450">
    <property type="entry name" value="EAL domain"/>
    <property type="match status" value="1"/>
</dbReference>
<evidence type="ECO:0000313" key="3">
    <source>
        <dbReference type="Proteomes" id="UP001595579"/>
    </source>
</evidence>
<accession>A0ABV7LSC8</accession>
<dbReference type="InterPro" id="IPR013976">
    <property type="entry name" value="HDOD"/>
</dbReference>
<feature type="domain" description="HDOD" evidence="1">
    <location>
        <begin position="215"/>
        <end position="402"/>
    </location>
</feature>
<dbReference type="EMBL" id="JBHRUG010000031">
    <property type="protein sequence ID" value="MFC3285427.1"/>
    <property type="molecule type" value="Genomic_DNA"/>
</dbReference>
<dbReference type="SMART" id="SM00052">
    <property type="entry name" value="EAL"/>
    <property type="match status" value="1"/>
</dbReference>
<evidence type="ECO:0000259" key="1">
    <source>
        <dbReference type="PROSITE" id="PS51833"/>
    </source>
</evidence>
<dbReference type="Proteomes" id="UP001595579">
    <property type="component" value="Unassembled WGS sequence"/>
</dbReference>